<evidence type="ECO:0000313" key="1">
    <source>
        <dbReference type="EMBL" id="KAK9000080.1"/>
    </source>
</evidence>
<organism evidence="1 2">
    <name type="scientific">Hibiscus sabdariffa</name>
    <name type="common">roselle</name>
    <dbReference type="NCBI Taxonomy" id="183260"/>
    <lineage>
        <taxon>Eukaryota</taxon>
        <taxon>Viridiplantae</taxon>
        <taxon>Streptophyta</taxon>
        <taxon>Embryophyta</taxon>
        <taxon>Tracheophyta</taxon>
        <taxon>Spermatophyta</taxon>
        <taxon>Magnoliopsida</taxon>
        <taxon>eudicotyledons</taxon>
        <taxon>Gunneridae</taxon>
        <taxon>Pentapetalae</taxon>
        <taxon>rosids</taxon>
        <taxon>malvids</taxon>
        <taxon>Malvales</taxon>
        <taxon>Malvaceae</taxon>
        <taxon>Malvoideae</taxon>
        <taxon>Hibiscus</taxon>
    </lineage>
</organism>
<evidence type="ECO:0000313" key="2">
    <source>
        <dbReference type="Proteomes" id="UP001396334"/>
    </source>
</evidence>
<protein>
    <recommendedName>
        <fullName evidence="3">Cyclic nucleotide-binding domain-containing protein</fullName>
    </recommendedName>
</protein>
<evidence type="ECO:0008006" key="3">
    <source>
        <dbReference type="Google" id="ProtNLM"/>
    </source>
</evidence>
<sequence length="119" mass="13429">MSKSTFSFICDELEPVVMKKKTMLCDAIPVRQRVAVCIWRLATGEPLRMVSKRFRCHPAEWNRSTPGFQVVREAKAGDILGEIGVLVVHSVRQSVSNSRNIFALKYVGFSFVAAFGRHE</sequence>
<keyword evidence="2" id="KW-1185">Reference proteome</keyword>
<comment type="caution">
    <text evidence="1">The sequence shown here is derived from an EMBL/GenBank/DDBJ whole genome shotgun (WGS) entry which is preliminary data.</text>
</comment>
<accession>A0ABR2QHR8</accession>
<reference evidence="1 2" key="1">
    <citation type="journal article" date="2024" name="G3 (Bethesda)">
        <title>Genome assembly of Hibiscus sabdariffa L. provides insights into metabolisms of medicinal natural products.</title>
        <authorList>
            <person name="Kim T."/>
        </authorList>
    </citation>
    <scope>NUCLEOTIDE SEQUENCE [LARGE SCALE GENOMIC DNA]</scope>
    <source>
        <strain evidence="1">TK-2024</strain>
        <tissue evidence="1">Old leaves</tissue>
    </source>
</reference>
<dbReference type="EMBL" id="JBBPBN010000038">
    <property type="protein sequence ID" value="KAK9000080.1"/>
    <property type="molecule type" value="Genomic_DNA"/>
</dbReference>
<gene>
    <name evidence="1" type="ORF">V6N11_082214</name>
</gene>
<name>A0ABR2QHR8_9ROSI</name>
<dbReference type="Proteomes" id="UP001396334">
    <property type="component" value="Unassembled WGS sequence"/>
</dbReference>
<proteinExistence type="predicted"/>